<name>A0A426YZP0_ENSVE</name>
<dbReference type="EMBL" id="AMZH03009284">
    <property type="protein sequence ID" value="RRT57192.1"/>
    <property type="molecule type" value="Genomic_DNA"/>
</dbReference>
<dbReference type="AlphaFoldDB" id="A0A426YZP0"/>
<evidence type="ECO:0000313" key="1">
    <source>
        <dbReference type="EMBL" id="RRT57192.1"/>
    </source>
</evidence>
<comment type="caution">
    <text evidence="1">The sequence shown here is derived from an EMBL/GenBank/DDBJ whole genome shotgun (WGS) entry which is preliminary data.</text>
</comment>
<dbReference type="Proteomes" id="UP000287651">
    <property type="component" value="Unassembled WGS sequence"/>
</dbReference>
<protein>
    <submittedName>
        <fullName evidence="1">Uncharacterized protein</fullName>
    </submittedName>
</protein>
<organism evidence="1 2">
    <name type="scientific">Ensete ventricosum</name>
    <name type="common">Abyssinian banana</name>
    <name type="synonym">Musa ensete</name>
    <dbReference type="NCBI Taxonomy" id="4639"/>
    <lineage>
        <taxon>Eukaryota</taxon>
        <taxon>Viridiplantae</taxon>
        <taxon>Streptophyta</taxon>
        <taxon>Embryophyta</taxon>
        <taxon>Tracheophyta</taxon>
        <taxon>Spermatophyta</taxon>
        <taxon>Magnoliopsida</taxon>
        <taxon>Liliopsida</taxon>
        <taxon>Zingiberales</taxon>
        <taxon>Musaceae</taxon>
        <taxon>Ensete</taxon>
    </lineage>
</organism>
<evidence type="ECO:0000313" key="2">
    <source>
        <dbReference type="Proteomes" id="UP000287651"/>
    </source>
</evidence>
<accession>A0A426YZP0</accession>
<reference evidence="1 2" key="1">
    <citation type="journal article" date="2014" name="Agronomy (Basel)">
        <title>A Draft Genome Sequence for Ensete ventricosum, the Drought-Tolerant Tree Against Hunger.</title>
        <authorList>
            <person name="Harrison J."/>
            <person name="Moore K.A."/>
            <person name="Paszkiewicz K."/>
            <person name="Jones T."/>
            <person name="Grant M."/>
            <person name="Ambacheew D."/>
            <person name="Muzemil S."/>
            <person name="Studholme D.J."/>
        </authorList>
    </citation>
    <scope>NUCLEOTIDE SEQUENCE [LARGE SCALE GENOMIC DNA]</scope>
</reference>
<proteinExistence type="predicted"/>
<sequence length="98" mass="11287">MEDELLKSARDIEAVWSELQAAPAKAIIEYKYSPRFKMGLQRTGLVSYEYDYQVALARFGANYPDLLIEEDPFTNPPKDENILMEVEQPFDDSLPPEN</sequence>
<gene>
    <name evidence="1" type="ORF">B296_00037638</name>
</gene>